<reference evidence="3 4" key="1">
    <citation type="submission" date="2020-08" db="EMBL/GenBank/DDBJ databases">
        <title>Genomic Encyclopedia of Type Strains, Phase IV (KMG-IV): sequencing the most valuable type-strain genomes for metagenomic binning, comparative biology and taxonomic classification.</title>
        <authorList>
            <person name="Goeker M."/>
        </authorList>
    </citation>
    <scope>NUCLEOTIDE SEQUENCE [LARGE SCALE GENOMIC DNA]</scope>
    <source>
        <strain evidence="3 4">DSM 25335</strain>
    </source>
</reference>
<keyword evidence="3" id="KW-0378">Hydrolase</keyword>
<dbReference type="AlphaFoldDB" id="A0A7W8HX97"/>
<evidence type="ECO:0000259" key="2">
    <source>
        <dbReference type="SMART" id="SM00245"/>
    </source>
</evidence>
<dbReference type="Gene3D" id="3.90.226.10">
    <property type="entry name" value="2-enoyl-CoA Hydratase, Chain A, domain 1"/>
    <property type="match status" value="1"/>
</dbReference>
<dbReference type="SMART" id="SM00245">
    <property type="entry name" value="TSPc"/>
    <property type="match status" value="1"/>
</dbReference>
<dbReference type="PANTHER" id="PTHR32060">
    <property type="entry name" value="TAIL-SPECIFIC PROTEASE"/>
    <property type="match status" value="1"/>
</dbReference>
<dbReference type="GO" id="GO:0007165">
    <property type="term" value="P:signal transduction"/>
    <property type="evidence" value="ECO:0007669"/>
    <property type="project" value="TreeGrafter"/>
</dbReference>
<gene>
    <name evidence="3" type="ORF">HNQ67_000138</name>
</gene>
<proteinExistence type="predicted"/>
<keyword evidence="3" id="KW-0645">Protease</keyword>
<dbReference type="InterPro" id="IPR029045">
    <property type="entry name" value="ClpP/crotonase-like_dom_sf"/>
</dbReference>
<organism evidence="3 4">
    <name type="scientific">Brevundimonas basaltis</name>
    <dbReference type="NCBI Taxonomy" id="472166"/>
    <lineage>
        <taxon>Bacteria</taxon>
        <taxon>Pseudomonadati</taxon>
        <taxon>Pseudomonadota</taxon>
        <taxon>Alphaproteobacteria</taxon>
        <taxon>Caulobacterales</taxon>
        <taxon>Caulobacteraceae</taxon>
        <taxon>Brevundimonas</taxon>
    </lineage>
</organism>
<evidence type="ECO:0000256" key="1">
    <source>
        <dbReference type="SAM" id="SignalP"/>
    </source>
</evidence>
<dbReference type="InterPro" id="IPR036034">
    <property type="entry name" value="PDZ_sf"/>
</dbReference>
<dbReference type="Gene3D" id="2.30.42.10">
    <property type="match status" value="1"/>
</dbReference>
<dbReference type="CDD" id="cd06567">
    <property type="entry name" value="Peptidase_S41"/>
    <property type="match status" value="1"/>
</dbReference>
<evidence type="ECO:0000313" key="4">
    <source>
        <dbReference type="Proteomes" id="UP000566663"/>
    </source>
</evidence>
<dbReference type="Proteomes" id="UP000566663">
    <property type="component" value="Unassembled WGS sequence"/>
</dbReference>
<name>A0A7W8HX97_9CAUL</name>
<keyword evidence="4" id="KW-1185">Reference proteome</keyword>
<protein>
    <submittedName>
        <fullName evidence="3">Carboxyl-terminal processing protease</fullName>
        <ecNumber evidence="3">3.4.21.102</ecNumber>
    </submittedName>
</protein>
<dbReference type="SUPFAM" id="SSF52096">
    <property type="entry name" value="ClpP/crotonase"/>
    <property type="match status" value="1"/>
</dbReference>
<dbReference type="PANTHER" id="PTHR32060:SF30">
    <property type="entry name" value="CARBOXY-TERMINAL PROCESSING PROTEASE CTPA"/>
    <property type="match status" value="1"/>
</dbReference>
<evidence type="ECO:0000313" key="3">
    <source>
        <dbReference type="EMBL" id="MBB5290642.1"/>
    </source>
</evidence>
<accession>A0A7W8HX97</accession>
<dbReference type="SUPFAM" id="SSF50156">
    <property type="entry name" value="PDZ domain-like"/>
    <property type="match status" value="1"/>
</dbReference>
<keyword evidence="1" id="KW-0732">Signal</keyword>
<feature type="chain" id="PRO_5031184651" evidence="1">
    <location>
        <begin position="24"/>
        <end position="404"/>
    </location>
</feature>
<dbReference type="GO" id="GO:0004252">
    <property type="term" value="F:serine-type endopeptidase activity"/>
    <property type="evidence" value="ECO:0007669"/>
    <property type="project" value="UniProtKB-EC"/>
</dbReference>
<sequence length="404" mass="41443">MFKRAIFLGALCAAGMAAAPVSASPATGFLSAVREALAGGYYPKPGVDVGVIMDRAREDLDRECAALAGDCPLETGVEAARRAVAALDDTHTRIDRAPPPLLGAQAHRGPTAASTPLGWMVRAVRGSDRLYVAWVDPDGPAARAGVQRYDLILAAPDMSAARLGAFDGPATVTLSRGGRTFEVTLNPDSGRRGPLPRLDRVGEVAVLQVPTGAGNGVAQAAHDLLAGAIDAGVTGVVLDLRDNGGGGIECAAMASAFLDYEVVMTDGAGDRRVLTITPGAVRIAEGGGDETLSLDRSVRWTGPLAVLVNRNTGSCAEAVAIQASLAGRAAVIGEDSVGVGNNVIRPVPLPDGWRLLMTTAYNSTPDGELLPPRPPLDLEVTDDPVAISATGRDAVLEAAVAWLG</sequence>
<dbReference type="GO" id="GO:0006508">
    <property type="term" value="P:proteolysis"/>
    <property type="evidence" value="ECO:0007669"/>
    <property type="project" value="UniProtKB-KW"/>
</dbReference>
<dbReference type="EMBL" id="JACHFZ010000001">
    <property type="protein sequence ID" value="MBB5290642.1"/>
    <property type="molecule type" value="Genomic_DNA"/>
</dbReference>
<dbReference type="EC" id="3.4.21.102" evidence="3"/>
<dbReference type="GO" id="GO:0030288">
    <property type="term" value="C:outer membrane-bounded periplasmic space"/>
    <property type="evidence" value="ECO:0007669"/>
    <property type="project" value="TreeGrafter"/>
</dbReference>
<dbReference type="RefSeq" id="WP_183251394.1">
    <property type="nucleotide sequence ID" value="NZ_BAAAFF010000003.1"/>
</dbReference>
<dbReference type="InterPro" id="IPR005151">
    <property type="entry name" value="Tail-specific_protease"/>
</dbReference>
<feature type="domain" description="Tail specific protease" evidence="2">
    <location>
        <begin position="167"/>
        <end position="379"/>
    </location>
</feature>
<dbReference type="Pfam" id="PF03572">
    <property type="entry name" value="Peptidase_S41"/>
    <property type="match status" value="1"/>
</dbReference>
<comment type="caution">
    <text evidence="3">The sequence shown here is derived from an EMBL/GenBank/DDBJ whole genome shotgun (WGS) entry which is preliminary data.</text>
</comment>
<feature type="signal peptide" evidence="1">
    <location>
        <begin position="1"/>
        <end position="23"/>
    </location>
</feature>